<dbReference type="AlphaFoldDB" id="A0A7T9I114"/>
<proteinExistence type="predicted"/>
<dbReference type="EMBL" id="CP064981">
    <property type="protein sequence ID" value="QQR92509.1"/>
    <property type="molecule type" value="Genomic_DNA"/>
</dbReference>
<evidence type="ECO:0000313" key="1">
    <source>
        <dbReference type="EMBL" id="QQR92509.1"/>
    </source>
</evidence>
<dbReference type="Proteomes" id="UP000596004">
    <property type="component" value="Chromosome"/>
</dbReference>
<name>A0A7T9I114_9ARCH</name>
<protein>
    <submittedName>
        <fullName evidence="1">Uncharacterized protein</fullName>
    </submittedName>
</protein>
<reference evidence="1" key="1">
    <citation type="submission" date="2020-11" db="EMBL/GenBank/DDBJ databases">
        <title>Connecting structure to function with the recovery of over 1000 high-quality activated sludge metagenome-assembled genomes encoding full-length rRNA genes using long-read sequencing.</title>
        <authorList>
            <person name="Singleton C.M."/>
            <person name="Petriglieri F."/>
            <person name="Kristensen J.M."/>
            <person name="Kirkegaard R.H."/>
            <person name="Michaelsen T.Y."/>
            <person name="Andersen M.H."/>
            <person name="Karst S.M."/>
            <person name="Dueholm M.S."/>
            <person name="Nielsen P.H."/>
            <person name="Albertsen M."/>
        </authorList>
    </citation>
    <scope>NUCLEOTIDE SEQUENCE</scope>
    <source>
        <strain evidence="1">Fred_18-Q3-R57-64_BAT3C.431</strain>
    </source>
</reference>
<organism evidence="1">
    <name type="scientific">Candidatus Iainarchaeum sp</name>
    <dbReference type="NCBI Taxonomy" id="3101447"/>
    <lineage>
        <taxon>Archaea</taxon>
        <taxon>Candidatus Iainarchaeota</taxon>
        <taxon>Candidatus Iainarchaeia</taxon>
        <taxon>Candidatus Iainarchaeales</taxon>
        <taxon>Candidatus Iainarchaeaceae</taxon>
        <taxon>Candidatus Iainarchaeum</taxon>
    </lineage>
</organism>
<accession>A0A7T9I114</accession>
<gene>
    <name evidence="1" type="ORF">IPJ89_05175</name>
</gene>
<sequence length="235" mass="26451">MTVQDIGIPGDIGLKDGTRISIEHRAYGESPKQVMLLQLLIKNHYALVDASRPENITKYGSKICLVIQTDIRDREYLEFLRRHHLAPLSDGATVVKYYFDLTKNNHIAQMSEVLPIIRNVAGLFVDELRRHKVNLDYSIDSLELVDKWILAQRASGSMNKDIVVLAGCYLGEVIVRNLNGKWEFGFAGEYGLQVDIKGAKGNIMGKVAKLIKNGQEDSLYFFVKVISKNIKDGTI</sequence>